<sequence length="84" mass="9095">VVCNDILVSNRVTVWDGSMTTTPSSGSHPALSRFIFAESPRETGETTKCPLMWDTMKTLLDLATHPCGTPAKDNDDDDDLSPSP</sequence>
<feature type="non-terminal residue" evidence="2">
    <location>
        <position position="84"/>
    </location>
</feature>
<feature type="compositionally biased region" description="Acidic residues" evidence="1">
    <location>
        <begin position="74"/>
        <end position="84"/>
    </location>
</feature>
<reference evidence="2" key="2">
    <citation type="submission" date="2016-06" db="EMBL/GenBank/DDBJ databases">
        <title>The genome of a short-lived fish provides insights into sex chromosome evolution and the genetic control of aging.</title>
        <authorList>
            <person name="Reichwald K."/>
            <person name="Felder M."/>
            <person name="Petzold A."/>
            <person name="Koch P."/>
            <person name="Groth M."/>
            <person name="Platzer M."/>
        </authorList>
    </citation>
    <scope>NUCLEOTIDE SEQUENCE</scope>
    <source>
        <tissue evidence="2">Brain</tissue>
    </source>
</reference>
<name>A0A1A7XM63_9TELE</name>
<accession>A0A1A7XM63</accession>
<evidence type="ECO:0000313" key="2">
    <source>
        <dbReference type="EMBL" id="SBP19186.1"/>
    </source>
</evidence>
<protein>
    <submittedName>
        <fullName evidence="2">Interferon regulatory factor 2</fullName>
    </submittedName>
</protein>
<dbReference type="AlphaFoldDB" id="A0A1A7XM63"/>
<reference evidence="2" key="1">
    <citation type="submission" date="2016-05" db="EMBL/GenBank/DDBJ databases">
        <authorList>
            <person name="Lavstsen T."/>
            <person name="Jespersen J.S."/>
        </authorList>
    </citation>
    <scope>NUCLEOTIDE SEQUENCE</scope>
    <source>
        <tissue evidence="2">Brain</tissue>
    </source>
</reference>
<proteinExistence type="predicted"/>
<gene>
    <name evidence="2" type="primary">IRF2</name>
</gene>
<organism evidence="2">
    <name type="scientific">Iconisemion striatum</name>
    <dbReference type="NCBI Taxonomy" id="60296"/>
    <lineage>
        <taxon>Eukaryota</taxon>
        <taxon>Metazoa</taxon>
        <taxon>Chordata</taxon>
        <taxon>Craniata</taxon>
        <taxon>Vertebrata</taxon>
        <taxon>Euteleostomi</taxon>
        <taxon>Actinopterygii</taxon>
        <taxon>Neopterygii</taxon>
        <taxon>Teleostei</taxon>
        <taxon>Neoteleostei</taxon>
        <taxon>Acanthomorphata</taxon>
        <taxon>Ovalentaria</taxon>
        <taxon>Atherinomorphae</taxon>
        <taxon>Cyprinodontiformes</taxon>
        <taxon>Nothobranchiidae</taxon>
        <taxon>Iconisemion</taxon>
    </lineage>
</organism>
<feature type="region of interest" description="Disordered" evidence="1">
    <location>
        <begin position="64"/>
        <end position="84"/>
    </location>
</feature>
<dbReference type="EMBL" id="HADW01017786">
    <property type="protein sequence ID" value="SBP19186.1"/>
    <property type="molecule type" value="Transcribed_RNA"/>
</dbReference>
<evidence type="ECO:0000256" key="1">
    <source>
        <dbReference type="SAM" id="MobiDB-lite"/>
    </source>
</evidence>
<feature type="non-terminal residue" evidence="2">
    <location>
        <position position="1"/>
    </location>
</feature>